<proteinExistence type="predicted"/>
<keyword evidence="2" id="KW-1185">Reference proteome</keyword>
<dbReference type="RefSeq" id="WP_101642409.1">
    <property type="nucleotide sequence ID" value="NZ_PGUY01000037.1"/>
</dbReference>
<reference evidence="1 2" key="1">
    <citation type="submission" date="2017-11" db="EMBL/GenBank/DDBJ databases">
        <title>Comparitive Functional Genomics of Dry Heat Resistant strains isolated from the Viking Spacecraft.</title>
        <authorList>
            <person name="Seuylemezian A."/>
            <person name="Cooper K."/>
            <person name="Vaishampayan P."/>
        </authorList>
    </citation>
    <scope>NUCLEOTIDE SEQUENCE [LARGE SCALE GENOMIC DNA]</scope>
    <source>
        <strain evidence="1 2">V1-29</strain>
    </source>
</reference>
<dbReference type="AlphaFoldDB" id="A0A2N5M5G0"/>
<accession>A0A2N5M5G0</accession>
<name>A0A2N5M5G0_9BACI</name>
<gene>
    <name evidence="1" type="ORF">CUU66_11920</name>
</gene>
<organism evidence="1 2">
    <name type="scientific">Peribacillus deserti</name>
    <dbReference type="NCBI Taxonomy" id="673318"/>
    <lineage>
        <taxon>Bacteria</taxon>
        <taxon>Bacillati</taxon>
        <taxon>Bacillota</taxon>
        <taxon>Bacilli</taxon>
        <taxon>Bacillales</taxon>
        <taxon>Bacillaceae</taxon>
        <taxon>Peribacillus</taxon>
    </lineage>
</organism>
<protein>
    <submittedName>
        <fullName evidence="1">Uncharacterized protein</fullName>
    </submittedName>
</protein>
<dbReference type="EMBL" id="PGUY01000037">
    <property type="protein sequence ID" value="PLT29608.1"/>
    <property type="molecule type" value="Genomic_DNA"/>
</dbReference>
<evidence type="ECO:0000313" key="1">
    <source>
        <dbReference type="EMBL" id="PLT29608.1"/>
    </source>
</evidence>
<evidence type="ECO:0000313" key="2">
    <source>
        <dbReference type="Proteomes" id="UP000234748"/>
    </source>
</evidence>
<comment type="caution">
    <text evidence="1">The sequence shown here is derived from an EMBL/GenBank/DDBJ whole genome shotgun (WGS) entry which is preliminary data.</text>
</comment>
<dbReference type="Proteomes" id="UP000234748">
    <property type="component" value="Unassembled WGS sequence"/>
</dbReference>
<sequence>MKHKVVFEDWEKECEEGSCYESGTRLLVNGKQVLDSVTPVKAVKAVLDELGIVYELEEKHEYD</sequence>
<dbReference type="OrthoDB" id="2882596at2"/>